<evidence type="ECO:0000256" key="2">
    <source>
        <dbReference type="ARBA" id="ARBA00022525"/>
    </source>
</evidence>
<dbReference type="EMBL" id="GADI01005730">
    <property type="protein sequence ID" value="JAA68078.1"/>
    <property type="molecule type" value="mRNA"/>
</dbReference>
<feature type="signal peptide" evidence="3">
    <location>
        <begin position="1"/>
        <end position="20"/>
    </location>
</feature>
<sequence>MWFTGITLLLVSLAFLGSAADEECKNGTRPESQKDGEGCDYYCMNNSTKKWDHFFYGDDEKCFLISDGLDFQLQMAHLDFRGILVVSAQGRSISQASNVVIIVVAGVGMRAGEDHIQWERASREAQGREDCAVTSHPRN</sequence>
<keyword evidence="2" id="KW-0964">Secreted</keyword>
<evidence type="ECO:0000256" key="3">
    <source>
        <dbReference type="SAM" id="SignalP"/>
    </source>
</evidence>
<name>A0A0K8RB47_IXORI</name>
<accession>A0A0K8RB47</accession>
<organism evidence="4">
    <name type="scientific">Ixodes ricinus</name>
    <name type="common">Common tick</name>
    <name type="synonym">Acarus ricinus</name>
    <dbReference type="NCBI Taxonomy" id="34613"/>
    <lineage>
        <taxon>Eukaryota</taxon>
        <taxon>Metazoa</taxon>
        <taxon>Ecdysozoa</taxon>
        <taxon>Arthropoda</taxon>
        <taxon>Chelicerata</taxon>
        <taxon>Arachnida</taxon>
        <taxon>Acari</taxon>
        <taxon>Parasitiformes</taxon>
        <taxon>Ixodida</taxon>
        <taxon>Ixodoidea</taxon>
        <taxon>Ixodidae</taxon>
        <taxon>Ixodinae</taxon>
        <taxon>Ixodes</taxon>
    </lineage>
</organism>
<dbReference type="AlphaFoldDB" id="A0A0K8RB47"/>
<reference evidence="4" key="1">
    <citation type="submission" date="2012-12" db="EMBL/GenBank/DDBJ databases">
        <title>Identification and characterization of a phenylalanine ammonia-lyase gene family in Isatis indigotica Fort.</title>
        <authorList>
            <person name="Liu Q."/>
            <person name="Chen J."/>
            <person name="Zhou X."/>
            <person name="Di P."/>
            <person name="Xiao Y."/>
            <person name="Xuan H."/>
            <person name="Zhang L."/>
            <person name="Chen W."/>
        </authorList>
    </citation>
    <scope>NUCLEOTIDE SEQUENCE</scope>
    <source>
        <tissue evidence="4">Salivary gland</tissue>
    </source>
</reference>
<proteinExistence type="evidence at transcript level"/>
<comment type="subcellular location">
    <subcellularLocation>
        <location evidence="1">Secreted</location>
    </subcellularLocation>
</comment>
<evidence type="ECO:0000313" key="4">
    <source>
        <dbReference type="EMBL" id="JAA68078.1"/>
    </source>
</evidence>
<dbReference type="Pfam" id="PF07771">
    <property type="entry name" value="TSGP1"/>
    <property type="match status" value="1"/>
</dbReference>
<feature type="chain" id="PRO_5005516934" evidence="3">
    <location>
        <begin position="21"/>
        <end position="139"/>
    </location>
</feature>
<keyword evidence="3" id="KW-0732">Signal</keyword>
<dbReference type="InterPro" id="IPR011694">
    <property type="entry name" value="Ixonnexin-like"/>
</dbReference>
<protein>
    <submittedName>
        <fullName evidence="4">Putative basic tail protein</fullName>
    </submittedName>
</protein>
<dbReference type="GO" id="GO:0005576">
    <property type="term" value="C:extracellular region"/>
    <property type="evidence" value="ECO:0007669"/>
    <property type="project" value="UniProtKB-SubCell"/>
</dbReference>
<dbReference type="CDD" id="cd23501">
    <property type="entry name" value="TSLPI_Salp14_NTD"/>
    <property type="match status" value="1"/>
</dbReference>
<evidence type="ECO:0000256" key="1">
    <source>
        <dbReference type="ARBA" id="ARBA00004613"/>
    </source>
</evidence>